<reference evidence="3 4" key="1">
    <citation type="journal article" date="2018" name="Nat. Ecol. Evol.">
        <title>Pezizomycetes genomes reveal the molecular basis of ectomycorrhizal truffle lifestyle.</title>
        <authorList>
            <person name="Murat C."/>
            <person name="Payen T."/>
            <person name="Noel B."/>
            <person name="Kuo A."/>
            <person name="Morin E."/>
            <person name="Chen J."/>
            <person name="Kohler A."/>
            <person name="Krizsan K."/>
            <person name="Balestrini R."/>
            <person name="Da Silva C."/>
            <person name="Montanini B."/>
            <person name="Hainaut M."/>
            <person name="Levati E."/>
            <person name="Barry K.W."/>
            <person name="Belfiori B."/>
            <person name="Cichocki N."/>
            <person name="Clum A."/>
            <person name="Dockter R.B."/>
            <person name="Fauchery L."/>
            <person name="Guy J."/>
            <person name="Iotti M."/>
            <person name="Le Tacon F."/>
            <person name="Lindquist E.A."/>
            <person name="Lipzen A."/>
            <person name="Malagnac F."/>
            <person name="Mello A."/>
            <person name="Molinier V."/>
            <person name="Miyauchi S."/>
            <person name="Poulain J."/>
            <person name="Riccioni C."/>
            <person name="Rubini A."/>
            <person name="Sitrit Y."/>
            <person name="Splivallo R."/>
            <person name="Traeger S."/>
            <person name="Wang M."/>
            <person name="Zifcakova L."/>
            <person name="Wipf D."/>
            <person name="Zambonelli A."/>
            <person name="Paolocci F."/>
            <person name="Nowrousian M."/>
            <person name="Ottonello S."/>
            <person name="Baldrian P."/>
            <person name="Spatafora J.W."/>
            <person name="Henrissat B."/>
            <person name="Nagy L.G."/>
            <person name="Aury J.M."/>
            <person name="Wincker P."/>
            <person name="Grigoriev I.V."/>
            <person name="Bonfante P."/>
            <person name="Martin F.M."/>
        </authorList>
    </citation>
    <scope>NUCLEOTIDE SEQUENCE [LARGE SCALE GENOMIC DNA]</scope>
    <source>
        <strain evidence="3 4">120613-1</strain>
    </source>
</reference>
<keyword evidence="2" id="KW-0134">Cell wall</keyword>
<keyword evidence="4" id="KW-1185">Reference proteome</keyword>
<keyword evidence="2" id="KW-0964">Secreted</keyword>
<dbReference type="Pfam" id="PF01185">
    <property type="entry name" value="Hydrophobin"/>
    <property type="match status" value="1"/>
</dbReference>
<evidence type="ECO:0000313" key="3">
    <source>
        <dbReference type="EMBL" id="RPA99686.1"/>
    </source>
</evidence>
<dbReference type="GO" id="GO:0009277">
    <property type="term" value="C:fungal-type cell wall"/>
    <property type="evidence" value="ECO:0007669"/>
    <property type="project" value="InterPro"/>
</dbReference>
<gene>
    <name evidence="3" type="ORF">L873DRAFT_1789378</name>
</gene>
<evidence type="ECO:0000313" key="4">
    <source>
        <dbReference type="Proteomes" id="UP000276215"/>
    </source>
</evidence>
<comment type="subcellular location">
    <subcellularLocation>
        <location evidence="2">Secreted</location>
        <location evidence="2">Cell wall</location>
    </subcellularLocation>
</comment>
<feature type="signal peptide" evidence="2">
    <location>
        <begin position="1"/>
        <end position="18"/>
    </location>
</feature>
<dbReference type="GO" id="GO:0005199">
    <property type="term" value="F:structural constituent of cell wall"/>
    <property type="evidence" value="ECO:0007669"/>
    <property type="project" value="InterPro"/>
</dbReference>
<evidence type="ECO:0000256" key="2">
    <source>
        <dbReference type="RuleBase" id="RU365009"/>
    </source>
</evidence>
<dbReference type="SMART" id="SM00075">
    <property type="entry name" value="HYDRO"/>
    <property type="match status" value="1"/>
</dbReference>
<dbReference type="EMBL" id="ML120385">
    <property type="protein sequence ID" value="RPA99686.1"/>
    <property type="molecule type" value="Genomic_DNA"/>
</dbReference>
<proteinExistence type="inferred from homology"/>
<organism evidence="3 4">
    <name type="scientific">Choiromyces venosus 120613-1</name>
    <dbReference type="NCBI Taxonomy" id="1336337"/>
    <lineage>
        <taxon>Eukaryota</taxon>
        <taxon>Fungi</taxon>
        <taxon>Dikarya</taxon>
        <taxon>Ascomycota</taxon>
        <taxon>Pezizomycotina</taxon>
        <taxon>Pezizomycetes</taxon>
        <taxon>Pezizales</taxon>
        <taxon>Tuberaceae</taxon>
        <taxon>Choiromyces</taxon>
    </lineage>
</organism>
<keyword evidence="1 2" id="KW-1015">Disulfide bond</keyword>
<protein>
    <recommendedName>
        <fullName evidence="2">Hydrophobin</fullName>
    </recommendedName>
</protein>
<sequence>MVSIKSLAVILFAVAVSAAPTAHDGQSTNVQDNSQHCPEQTQELYCCNDARSSKATGIFTGVLDDLSVKCNHVPVDVWAVNAVSGQSSCDAKLACCTSKTKQRGVVNIDLGCVAFAGAN</sequence>
<dbReference type="InterPro" id="IPR001338">
    <property type="entry name" value="Class_I_Hydrophobin"/>
</dbReference>
<comment type="similarity">
    <text evidence="2">Belongs to the fungal hydrophobin family.</text>
</comment>
<keyword evidence="2" id="KW-0732">Signal</keyword>
<feature type="chain" id="PRO_5017844410" description="Hydrophobin" evidence="2">
    <location>
        <begin position="19"/>
        <end position="119"/>
    </location>
</feature>
<dbReference type="OrthoDB" id="5453207at2759"/>
<dbReference type="Proteomes" id="UP000276215">
    <property type="component" value="Unassembled WGS sequence"/>
</dbReference>
<accession>A0A3N4JND3</accession>
<dbReference type="AlphaFoldDB" id="A0A3N4JND3"/>
<evidence type="ECO:0000256" key="1">
    <source>
        <dbReference type="ARBA" id="ARBA00023157"/>
    </source>
</evidence>
<name>A0A3N4JND3_9PEZI</name>